<feature type="region of interest" description="Disordered" evidence="1">
    <location>
        <begin position="1"/>
        <end position="37"/>
    </location>
</feature>
<evidence type="ECO:0000256" key="1">
    <source>
        <dbReference type="SAM" id="MobiDB-lite"/>
    </source>
</evidence>
<protein>
    <submittedName>
        <fullName evidence="2">Uncharacterized protein</fullName>
    </submittedName>
</protein>
<dbReference type="AlphaFoldDB" id="A0AA49IXM2"/>
<organism evidence="2">
    <name type="scientific">Candidatus Nitricoxidivorans perseverans</name>
    <dbReference type="NCBI Taxonomy" id="2975601"/>
    <lineage>
        <taxon>Bacteria</taxon>
        <taxon>Pseudomonadati</taxon>
        <taxon>Pseudomonadota</taxon>
        <taxon>Betaproteobacteria</taxon>
        <taxon>Nitrosomonadales</taxon>
        <taxon>Sterolibacteriaceae</taxon>
        <taxon>Candidatus Nitricoxidivorans</taxon>
    </lineage>
</organism>
<proteinExistence type="predicted"/>
<dbReference type="EMBL" id="CP107246">
    <property type="protein sequence ID" value="WIM06717.1"/>
    <property type="molecule type" value="Genomic_DNA"/>
</dbReference>
<dbReference type="Proteomes" id="UP001234916">
    <property type="component" value="Chromosome"/>
</dbReference>
<dbReference type="KEGG" id="npv:OHM77_05475"/>
<evidence type="ECO:0000313" key="2">
    <source>
        <dbReference type="EMBL" id="WIM06717.1"/>
    </source>
</evidence>
<gene>
    <name evidence="2" type="ORF">OHM77_05475</name>
</gene>
<sequence length="83" mass="9150">MYIDTAKMARQIGSTDRAAMDRGSRDRRRQVADVAAASRQPDQARLATEEALDGLFRIYQKTSQVVIGIKEIAAGDGRVSLRV</sequence>
<name>A0AA49IXM2_9PROT</name>
<accession>A0AA49IXM2</accession>
<reference evidence="2" key="1">
    <citation type="journal article" date="2023" name="Nat. Microbiol.">
        <title>Enrichment and characterization of a nitric oxide-reducing microbial community in a continuous bioreactor.</title>
        <authorList>
            <person name="Garrido-Amador P."/>
            <person name="Stortenbeker N."/>
            <person name="Wessels H.J.C.T."/>
            <person name="Speth D.R."/>
            <person name="Garcia-Heredia I."/>
            <person name="Kartal B."/>
        </authorList>
    </citation>
    <scope>NUCLEOTIDE SEQUENCE</scope>
    <source>
        <strain evidence="2">MAG1</strain>
    </source>
</reference>